<dbReference type="RefSeq" id="WP_007743001.1">
    <property type="nucleotide sequence ID" value="NZ_AOMF01000174.1"/>
</dbReference>
<dbReference type="EMBL" id="AOMF01000174">
    <property type="protein sequence ID" value="EMA49647.1"/>
    <property type="molecule type" value="Genomic_DNA"/>
</dbReference>
<dbReference type="InterPro" id="IPR058463">
    <property type="entry name" value="DUF8150"/>
</dbReference>
<evidence type="ECO:0000313" key="2">
    <source>
        <dbReference type="EMBL" id="EMA49647.1"/>
    </source>
</evidence>
<comment type="caution">
    <text evidence="2">The sequence shown here is derived from an EMBL/GenBank/DDBJ whole genome shotgun (WGS) entry which is preliminary data.</text>
</comment>
<accession>M0MV77</accession>
<organism evidence="2 3">
    <name type="scientific">Halococcus thailandensis JCM 13552</name>
    <dbReference type="NCBI Taxonomy" id="1227457"/>
    <lineage>
        <taxon>Archaea</taxon>
        <taxon>Methanobacteriati</taxon>
        <taxon>Methanobacteriota</taxon>
        <taxon>Stenosarchaea group</taxon>
        <taxon>Halobacteria</taxon>
        <taxon>Halobacteriales</taxon>
        <taxon>Halococcaceae</taxon>
        <taxon>Halococcus</taxon>
    </lineage>
</organism>
<proteinExistence type="predicted"/>
<dbReference type="OrthoDB" id="210908at2157"/>
<sequence>MTSSDARDEKHARNRRERYAQIKSWAEYVRTHPDEEWSKQVNDLVESQLQTARQFEDDRPEMDELRDSPLFDES</sequence>
<protein>
    <submittedName>
        <fullName evidence="2">Uncharacterized protein</fullName>
    </submittedName>
</protein>
<dbReference type="Pfam" id="PF26477">
    <property type="entry name" value="DUF8150"/>
    <property type="match status" value="1"/>
</dbReference>
<gene>
    <name evidence="2" type="ORF">C451_18963</name>
</gene>
<evidence type="ECO:0000256" key="1">
    <source>
        <dbReference type="SAM" id="MobiDB-lite"/>
    </source>
</evidence>
<keyword evidence="3" id="KW-1185">Reference proteome</keyword>
<reference evidence="2 3" key="1">
    <citation type="journal article" date="2014" name="PLoS Genet.">
        <title>Phylogenetically driven sequencing of extremely halophilic archaea reveals strategies for static and dynamic osmo-response.</title>
        <authorList>
            <person name="Becker E.A."/>
            <person name="Seitzer P.M."/>
            <person name="Tritt A."/>
            <person name="Larsen D."/>
            <person name="Krusor M."/>
            <person name="Yao A.I."/>
            <person name="Wu D."/>
            <person name="Madern D."/>
            <person name="Eisen J.A."/>
            <person name="Darling A.E."/>
            <person name="Facciotti M.T."/>
        </authorList>
    </citation>
    <scope>NUCLEOTIDE SEQUENCE [LARGE SCALE GENOMIC DNA]</scope>
    <source>
        <strain evidence="2 3">JCM 13552</strain>
    </source>
</reference>
<feature type="compositionally biased region" description="Basic and acidic residues" evidence="1">
    <location>
        <begin position="54"/>
        <end position="74"/>
    </location>
</feature>
<dbReference type="STRING" id="1227457.C451_18963"/>
<dbReference type="PATRIC" id="fig|1227457.3.peg.3715"/>
<evidence type="ECO:0000313" key="3">
    <source>
        <dbReference type="Proteomes" id="UP000011680"/>
    </source>
</evidence>
<dbReference type="AlphaFoldDB" id="M0MV77"/>
<feature type="region of interest" description="Disordered" evidence="1">
    <location>
        <begin position="52"/>
        <end position="74"/>
    </location>
</feature>
<dbReference type="eggNOG" id="arCOG06397">
    <property type="taxonomic scope" value="Archaea"/>
</dbReference>
<dbReference type="Proteomes" id="UP000011680">
    <property type="component" value="Unassembled WGS sequence"/>
</dbReference>
<name>M0MV77_9EURY</name>